<reference evidence="2" key="2">
    <citation type="submission" date="2017-12" db="EMBL/GenBank/DDBJ databases">
        <title>Genome sequence of the Bar-tailed Godwit (Limosa lapponica baueri).</title>
        <authorList>
            <person name="Lima N.C.B."/>
            <person name="Parody-Merino A.M."/>
            <person name="Battley P.F."/>
            <person name="Fidler A.E."/>
            <person name="Prosdocimi F."/>
        </authorList>
    </citation>
    <scope>NUCLEOTIDE SEQUENCE [LARGE SCALE GENOMIC DNA]</scope>
</reference>
<organism evidence="1 2">
    <name type="scientific">Limosa lapponica baueri</name>
    <dbReference type="NCBI Taxonomy" id="1758121"/>
    <lineage>
        <taxon>Eukaryota</taxon>
        <taxon>Metazoa</taxon>
        <taxon>Chordata</taxon>
        <taxon>Craniata</taxon>
        <taxon>Vertebrata</taxon>
        <taxon>Euteleostomi</taxon>
        <taxon>Archelosauria</taxon>
        <taxon>Archosauria</taxon>
        <taxon>Dinosauria</taxon>
        <taxon>Saurischia</taxon>
        <taxon>Theropoda</taxon>
        <taxon>Coelurosauria</taxon>
        <taxon>Aves</taxon>
        <taxon>Neognathae</taxon>
        <taxon>Neoaves</taxon>
        <taxon>Charadriiformes</taxon>
        <taxon>Scolopacidae</taxon>
        <taxon>Limosa</taxon>
    </lineage>
</organism>
<keyword evidence="2" id="KW-1185">Reference proteome</keyword>
<sequence>MEDERNDASCLKNLLVMNFEPRREEKINIFWDKCNETPVQRPVTAKPIEFTLREELEEAQSVNNGIEQFYKFRSVFTLNSLSYFDYPVAPRSHAYYQAPLCWSDTYKEQKTSNVMRSGIVFCTLVNAKDSKDAGICYSGIDDKTLANQVMITLKHANSTAIDDNLILSPQKRDLIMCVGSNAKPNPKVSSEF</sequence>
<dbReference type="EMBL" id="KZ506058">
    <property type="protein sequence ID" value="PKU41908.1"/>
    <property type="molecule type" value="Genomic_DNA"/>
</dbReference>
<dbReference type="AlphaFoldDB" id="A0A2I0U770"/>
<evidence type="ECO:0000313" key="1">
    <source>
        <dbReference type="EMBL" id="PKU41908.1"/>
    </source>
</evidence>
<proteinExistence type="predicted"/>
<gene>
    <name evidence="1" type="ORF">llap_7785</name>
</gene>
<dbReference type="Proteomes" id="UP000233556">
    <property type="component" value="Unassembled WGS sequence"/>
</dbReference>
<accession>A0A2I0U770</accession>
<protein>
    <submittedName>
        <fullName evidence="1">Uncharacterized protein</fullName>
    </submittedName>
</protein>
<name>A0A2I0U770_LIMLA</name>
<reference evidence="2" key="1">
    <citation type="submission" date="2017-11" db="EMBL/GenBank/DDBJ databases">
        <authorList>
            <person name="Lima N.C."/>
            <person name="Parody-Merino A.M."/>
            <person name="Battley P.F."/>
            <person name="Fidler A.E."/>
            <person name="Prosdocimi F."/>
        </authorList>
    </citation>
    <scope>NUCLEOTIDE SEQUENCE [LARGE SCALE GENOMIC DNA]</scope>
</reference>
<evidence type="ECO:0000313" key="2">
    <source>
        <dbReference type="Proteomes" id="UP000233556"/>
    </source>
</evidence>